<evidence type="ECO:0000313" key="1">
    <source>
        <dbReference type="EMBL" id="QHT09050.1"/>
    </source>
</evidence>
<accession>A0A6C0CYL1</accession>
<protein>
    <submittedName>
        <fullName evidence="1">Uncharacterized protein</fullName>
    </submittedName>
</protein>
<proteinExistence type="predicted"/>
<name>A0A6C0CYL1_9ZZZZ</name>
<dbReference type="AlphaFoldDB" id="A0A6C0CYL1"/>
<reference evidence="1" key="1">
    <citation type="journal article" date="2020" name="Nature">
        <title>Giant virus diversity and host interactions through global metagenomics.</title>
        <authorList>
            <person name="Schulz F."/>
            <person name="Roux S."/>
            <person name="Paez-Espino D."/>
            <person name="Jungbluth S."/>
            <person name="Walsh D.A."/>
            <person name="Denef V.J."/>
            <person name="McMahon K.D."/>
            <person name="Konstantinidis K.T."/>
            <person name="Eloe-Fadrosh E.A."/>
            <person name="Kyrpides N.C."/>
            <person name="Woyke T."/>
        </authorList>
    </citation>
    <scope>NUCLEOTIDE SEQUENCE</scope>
    <source>
        <strain evidence="1">GVMAG-M-3300023109-53</strain>
    </source>
</reference>
<organism evidence="1">
    <name type="scientific">viral metagenome</name>
    <dbReference type="NCBI Taxonomy" id="1070528"/>
    <lineage>
        <taxon>unclassified sequences</taxon>
        <taxon>metagenomes</taxon>
        <taxon>organismal metagenomes</taxon>
    </lineage>
</organism>
<sequence length="83" mass="9588">MGNFITKSSTPIKKDIYITCLDKMEKGFATPVYHTTTCKNCNFNIHHNFKTNNLIHKNYCFNCETNYNQDYIIDVLPTVSVSS</sequence>
<dbReference type="EMBL" id="MN739506">
    <property type="protein sequence ID" value="QHT09050.1"/>
    <property type="molecule type" value="Genomic_DNA"/>
</dbReference>